<dbReference type="RefSeq" id="WP_241273138.1">
    <property type="nucleotide sequence ID" value="NZ_JAKZGS010000001.1"/>
</dbReference>
<name>A0ABS9UJ14_9BACT</name>
<evidence type="ECO:0000313" key="2">
    <source>
        <dbReference type="EMBL" id="MCH7396617.1"/>
    </source>
</evidence>
<evidence type="ECO:0008006" key="4">
    <source>
        <dbReference type="Google" id="ProtNLM"/>
    </source>
</evidence>
<dbReference type="Proteomes" id="UP001165488">
    <property type="component" value="Unassembled WGS sequence"/>
</dbReference>
<feature type="chain" id="PRO_5046978374" description="Lipoprotein" evidence="1">
    <location>
        <begin position="25"/>
        <end position="113"/>
    </location>
</feature>
<keyword evidence="3" id="KW-1185">Reference proteome</keyword>
<proteinExistence type="predicted"/>
<protein>
    <recommendedName>
        <fullName evidence="4">Lipoprotein</fullName>
    </recommendedName>
</protein>
<keyword evidence="1" id="KW-0732">Signal</keyword>
<gene>
    <name evidence="2" type="ORF">MM236_01405</name>
</gene>
<accession>A0ABS9UJ14</accession>
<reference evidence="2" key="1">
    <citation type="submission" date="2022-03" db="EMBL/GenBank/DDBJ databases">
        <title>De novo assembled genomes of Belliella spp. (Cyclobacteriaceae) strains.</title>
        <authorList>
            <person name="Szabo A."/>
            <person name="Korponai K."/>
            <person name="Felfoldi T."/>
        </authorList>
    </citation>
    <scope>NUCLEOTIDE SEQUENCE</scope>
    <source>
        <strain evidence="2">DSM 107340</strain>
    </source>
</reference>
<sequence>MKYSKILVGRLFVKCFLFSGALFQACGGSNDGVEYLGAMRNKAHLSSFFPINDSTMAMYNSRLPNEQVFESTFPAQPRFFIANDSEEIEKQDLGRSQREAENIILVKFRLKDF</sequence>
<organism evidence="2 3">
    <name type="scientific">Belliella calami</name>
    <dbReference type="NCBI Taxonomy" id="2923436"/>
    <lineage>
        <taxon>Bacteria</taxon>
        <taxon>Pseudomonadati</taxon>
        <taxon>Bacteroidota</taxon>
        <taxon>Cytophagia</taxon>
        <taxon>Cytophagales</taxon>
        <taxon>Cyclobacteriaceae</taxon>
        <taxon>Belliella</taxon>
    </lineage>
</organism>
<evidence type="ECO:0000256" key="1">
    <source>
        <dbReference type="SAM" id="SignalP"/>
    </source>
</evidence>
<evidence type="ECO:0000313" key="3">
    <source>
        <dbReference type="Proteomes" id="UP001165488"/>
    </source>
</evidence>
<comment type="caution">
    <text evidence="2">The sequence shown here is derived from an EMBL/GenBank/DDBJ whole genome shotgun (WGS) entry which is preliminary data.</text>
</comment>
<dbReference type="EMBL" id="JAKZGS010000001">
    <property type="protein sequence ID" value="MCH7396617.1"/>
    <property type="molecule type" value="Genomic_DNA"/>
</dbReference>
<feature type="signal peptide" evidence="1">
    <location>
        <begin position="1"/>
        <end position="24"/>
    </location>
</feature>
<dbReference type="PROSITE" id="PS51257">
    <property type="entry name" value="PROKAR_LIPOPROTEIN"/>
    <property type="match status" value="1"/>
</dbReference>